<keyword evidence="3" id="KW-1185">Reference proteome</keyword>
<sequence length="845" mass="92476">MKQTSSAAEAAAVTEAEVQVTVMHPTDRDSVVVSVPGSATMRQVKEVFIMGGGLCIPSLSRHLTRGNARSVQILCITWHLASLTKGPDGDSRNEADVKRFITPLSYRMKKAKQDSEATESQSTGIGQDDEGSEDERETKESAPPPSRPGKIETSRQSEAQRRRGEANMKLVNRPGRMTATAGAPGSQVGHSPRVREVSQPTSETAALSRRAWASEAVVTVAATPRRISPSGGPGRRVRATVVPPPSPPHPVKDLSATVPQMRMRAYTVAVPVRSPVARSQSPVRSEMIEHQTPDRPLPVAVATPATPSLVCEPTKLRRMTVAQSCSAPSLFPQPAQLPVPETQSLAQLVIQQLNTPARQEQRCCAVPHRAIPCHVQSSVVVEHAVVKPTACTAPQTPQAQLKDLKPLLQQLFDEEAPGQNQSPEQLQSKIDQLQALQQLLQVQQQGLKQQQLQLQRDVKRPPGRAAVARPGMRSMSPNRASARTTRRRNSSRMGLELTLPSANSMSAQGPSGRSRARRTCQSNGSEAVQRMQPMFVGQSFNRTMAMYDFPLTTEGYQDMARGISKHSWNIHVKAQAHEVERMLRMPPGAFFGIPGEPGQEQDYPPLEEDPPSKTPAKVLARHAVDNAEAWSRKQGRDEILRKGRLVQKKGGVYSTYKDDDLIGDVRQVLVLGADLRTVEDQEEDQPPPIHPYAAMPKTPAQSSNEGSRAAPEPYSVNRRPETLEPPPRVKESHPKADPPPSKPPDPPKQPKKAAPPPKPKPPPPPPQQYDISIRHAVEAGPEVKVTIWTNWTFAAVREALAKKLGREDIRRKARFVFKASAGTSPWIAFKDLDALEMLCAMLGIV</sequence>
<dbReference type="PANTHER" id="PTHR45691:SF6">
    <property type="entry name" value="PROTEIN DIAPHANOUS"/>
    <property type="match status" value="1"/>
</dbReference>
<evidence type="ECO:0000313" key="2">
    <source>
        <dbReference type="EMBL" id="CAE7173821.1"/>
    </source>
</evidence>
<dbReference type="OrthoDB" id="444525at2759"/>
<feature type="region of interest" description="Disordered" evidence="1">
    <location>
        <begin position="452"/>
        <end position="495"/>
    </location>
</feature>
<dbReference type="PANTHER" id="PTHR45691">
    <property type="entry name" value="PROTEIN DIAPHANOUS"/>
    <property type="match status" value="1"/>
</dbReference>
<dbReference type="InterPro" id="IPR051412">
    <property type="entry name" value="Formin_Homology_Diaphanous_sf"/>
</dbReference>
<gene>
    <name evidence="2" type="primary">sodA</name>
    <name evidence="2" type="ORF">SPIL2461_LOCUS817</name>
</gene>
<dbReference type="EMBL" id="CAJNIZ010000742">
    <property type="protein sequence ID" value="CAE7173821.1"/>
    <property type="molecule type" value="Genomic_DNA"/>
</dbReference>
<organism evidence="2 3">
    <name type="scientific">Symbiodinium pilosum</name>
    <name type="common">Dinoflagellate</name>
    <dbReference type="NCBI Taxonomy" id="2952"/>
    <lineage>
        <taxon>Eukaryota</taxon>
        <taxon>Sar</taxon>
        <taxon>Alveolata</taxon>
        <taxon>Dinophyceae</taxon>
        <taxon>Suessiales</taxon>
        <taxon>Symbiodiniaceae</taxon>
        <taxon>Symbiodinium</taxon>
    </lineage>
</organism>
<feature type="compositionally biased region" description="Basic and acidic residues" evidence="1">
    <location>
        <begin position="718"/>
        <end position="736"/>
    </location>
</feature>
<feature type="compositionally biased region" description="Pro residues" evidence="1">
    <location>
        <begin position="737"/>
        <end position="767"/>
    </location>
</feature>
<dbReference type="AlphaFoldDB" id="A0A812ITB6"/>
<feature type="region of interest" description="Disordered" evidence="1">
    <location>
        <begin position="110"/>
        <end position="252"/>
    </location>
</feature>
<dbReference type="GO" id="GO:0030041">
    <property type="term" value="P:actin filament polymerization"/>
    <property type="evidence" value="ECO:0007669"/>
    <property type="project" value="TreeGrafter"/>
</dbReference>
<feature type="region of interest" description="Disordered" evidence="1">
    <location>
        <begin position="677"/>
        <end position="768"/>
    </location>
</feature>
<comment type="caution">
    <text evidence="2">The sequence shown here is derived from an EMBL/GenBank/DDBJ whole genome shotgun (WGS) entry which is preliminary data.</text>
</comment>
<dbReference type="Proteomes" id="UP000649617">
    <property type="component" value="Unassembled WGS sequence"/>
</dbReference>
<name>A0A812ITB6_SYMPI</name>
<accession>A0A812ITB6</accession>
<feature type="compositionally biased region" description="Basic and acidic residues" evidence="1">
    <location>
        <begin position="149"/>
        <end position="166"/>
    </location>
</feature>
<evidence type="ECO:0000256" key="1">
    <source>
        <dbReference type="SAM" id="MobiDB-lite"/>
    </source>
</evidence>
<protein>
    <submittedName>
        <fullName evidence="2">SodA protein</fullName>
    </submittedName>
</protein>
<evidence type="ECO:0000313" key="3">
    <source>
        <dbReference type="Proteomes" id="UP000649617"/>
    </source>
</evidence>
<proteinExistence type="predicted"/>
<dbReference type="GO" id="GO:0005884">
    <property type="term" value="C:actin filament"/>
    <property type="evidence" value="ECO:0007669"/>
    <property type="project" value="TreeGrafter"/>
</dbReference>
<reference evidence="2" key="1">
    <citation type="submission" date="2021-02" db="EMBL/GenBank/DDBJ databases">
        <authorList>
            <person name="Dougan E. K."/>
            <person name="Rhodes N."/>
            <person name="Thang M."/>
            <person name="Chan C."/>
        </authorList>
    </citation>
    <scope>NUCLEOTIDE SEQUENCE</scope>
</reference>